<evidence type="ECO:0000313" key="3">
    <source>
        <dbReference type="Proteomes" id="UP000179362"/>
    </source>
</evidence>
<evidence type="ECO:0008006" key="4">
    <source>
        <dbReference type="Google" id="ProtNLM"/>
    </source>
</evidence>
<keyword evidence="1" id="KW-0472">Membrane</keyword>
<evidence type="ECO:0000313" key="2">
    <source>
        <dbReference type="EMBL" id="OGI50514.1"/>
    </source>
</evidence>
<feature type="transmembrane region" description="Helical" evidence="1">
    <location>
        <begin position="197"/>
        <end position="221"/>
    </location>
</feature>
<feature type="transmembrane region" description="Helical" evidence="1">
    <location>
        <begin position="80"/>
        <end position="101"/>
    </location>
</feature>
<comment type="caution">
    <text evidence="2">The sequence shown here is derived from an EMBL/GenBank/DDBJ whole genome shotgun (WGS) entry which is preliminary data.</text>
</comment>
<proteinExistence type="predicted"/>
<dbReference type="PANTHER" id="PTHR31168:SF1">
    <property type="entry name" value="DUF599 FAMILY PROTEIN"/>
    <property type="match status" value="1"/>
</dbReference>
<keyword evidence="1" id="KW-0812">Transmembrane</keyword>
<evidence type="ECO:0000256" key="1">
    <source>
        <dbReference type="SAM" id="Phobius"/>
    </source>
</evidence>
<keyword evidence="1" id="KW-1133">Transmembrane helix</keyword>
<dbReference type="Proteomes" id="UP000179362">
    <property type="component" value="Unassembled WGS sequence"/>
</dbReference>
<gene>
    <name evidence="2" type="ORF">A3B81_00160</name>
</gene>
<dbReference type="PANTHER" id="PTHR31168">
    <property type="entry name" value="OS02G0292800 PROTEIN"/>
    <property type="match status" value="1"/>
</dbReference>
<feature type="transmembrane region" description="Helical" evidence="1">
    <location>
        <begin position="12"/>
        <end position="34"/>
    </location>
</feature>
<dbReference type="InterPro" id="IPR006747">
    <property type="entry name" value="DUF599"/>
</dbReference>
<accession>A0A1F6TZF6</accession>
<dbReference type="AlphaFoldDB" id="A0A1F6TZF6"/>
<sequence length="228" mass="25292">MNIPASFVTANWRYIVDLAAFALCALMLGGYQWWVVRRSRRSPALTVQGMNTLARAAWVERVMTEDRDVMAVQTLRNSTMAATLMASTAVILILGILNMLANADKIGPTLHALNPAGAHEPGIWVFKLMLILVDFFVAFFSFSLAVRGYNHAGFLINVPTDRGDTHGVTPAKVALHLNRAAAYYSIGMRTYYFSVPLVLWLFGPLWMLLAAIGLLAVLYHLDHLPQQD</sequence>
<dbReference type="EMBL" id="MFTA01000083">
    <property type="protein sequence ID" value="OGI50514.1"/>
    <property type="molecule type" value="Genomic_DNA"/>
</dbReference>
<name>A0A1F6TZF6_9PROT</name>
<feature type="transmembrane region" description="Helical" evidence="1">
    <location>
        <begin position="121"/>
        <end position="146"/>
    </location>
</feature>
<protein>
    <recommendedName>
        <fullName evidence="4">DUF599 domain-containing protein</fullName>
    </recommendedName>
</protein>
<organism evidence="2 3">
    <name type="scientific">Candidatus Muproteobacteria bacterium RIFCSPHIGHO2_02_FULL_65_16</name>
    <dbReference type="NCBI Taxonomy" id="1817766"/>
    <lineage>
        <taxon>Bacteria</taxon>
        <taxon>Pseudomonadati</taxon>
        <taxon>Pseudomonadota</taxon>
        <taxon>Candidatus Muproteobacteria</taxon>
    </lineage>
</organism>
<dbReference type="Pfam" id="PF04654">
    <property type="entry name" value="DUF599"/>
    <property type="match status" value="1"/>
</dbReference>
<reference evidence="2 3" key="1">
    <citation type="journal article" date="2016" name="Nat. Commun.">
        <title>Thousands of microbial genomes shed light on interconnected biogeochemical processes in an aquifer system.</title>
        <authorList>
            <person name="Anantharaman K."/>
            <person name="Brown C.T."/>
            <person name="Hug L.A."/>
            <person name="Sharon I."/>
            <person name="Castelle C.J."/>
            <person name="Probst A.J."/>
            <person name="Thomas B.C."/>
            <person name="Singh A."/>
            <person name="Wilkins M.J."/>
            <person name="Karaoz U."/>
            <person name="Brodie E.L."/>
            <person name="Williams K.H."/>
            <person name="Hubbard S.S."/>
            <person name="Banfield J.F."/>
        </authorList>
    </citation>
    <scope>NUCLEOTIDE SEQUENCE [LARGE SCALE GENOMIC DNA]</scope>
</reference>